<dbReference type="Proteomes" id="UP000278351">
    <property type="component" value="Unassembled WGS sequence"/>
</dbReference>
<keyword evidence="10" id="KW-0732">Signal</keyword>
<dbReference type="GO" id="GO:0071555">
    <property type="term" value="P:cell wall organization"/>
    <property type="evidence" value="ECO:0007669"/>
    <property type="project" value="UniProtKB-KW"/>
</dbReference>
<evidence type="ECO:0000256" key="6">
    <source>
        <dbReference type="ARBA" id="ARBA00022997"/>
    </source>
</evidence>
<keyword evidence="8" id="KW-0961">Cell wall biogenesis/degradation</keyword>
<dbReference type="CDD" id="cd14840">
    <property type="entry name" value="D-Ala-D-Ala_dipeptidase_Aad"/>
    <property type="match status" value="1"/>
</dbReference>
<sequence>MKNIFILCLLLWPAMLPAQEIPLNKYGLPVISSVPLYEQQVKANSEMRLVRVNNIAIDVRYATKDNFTKTALYPFAAVWLRQPAYEALLRLQEYLEPIGLGLKIFDGYRPYRVTEKMWEIVPDDRYAANPKTGSGHNRGVAVDLTLIYLKTGKELPMPTPYDDFTEKAHHDYMDLDAEVIENRTLLRTLMEAHGFVALETEWWHYALKDAARFPLMDIGFEELK</sequence>
<keyword evidence="6 9" id="KW-0224">Dipeptidase</keyword>
<evidence type="ECO:0000313" key="12">
    <source>
        <dbReference type="Proteomes" id="UP000278351"/>
    </source>
</evidence>
<dbReference type="InterPro" id="IPR009045">
    <property type="entry name" value="Zn_M74/Hedgehog-like"/>
</dbReference>
<dbReference type="GO" id="GO:0006508">
    <property type="term" value="P:proteolysis"/>
    <property type="evidence" value="ECO:0007669"/>
    <property type="project" value="UniProtKB-KW"/>
</dbReference>
<evidence type="ECO:0000256" key="10">
    <source>
        <dbReference type="SAM" id="SignalP"/>
    </source>
</evidence>
<dbReference type="PANTHER" id="PTHR43126:SF1">
    <property type="entry name" value="D-ALANYL-D-ALANINE DIPEPTIDASE"/>
    <property type="match status" value="1"/>
</dbReference>
<dbReference type="GO" id="GO:0008237">
    <property type="term" value="F:metallopeptidase activity"/>
    <property type="evidence" value="ECO:0007669"/>
    <property type="project" value="UniProtKB-KW"/>
</dbReference>
<comment type="catalytic activity">
    <reaction evidence="1 9">
        <text>D-alanyl-D-alanine + H2O = 2 D-alanine</text>
        <dbReference type="Rhea" id="RHEA:20661"/>
        <dbReference type="ChEBI" id="CHEBI:15377"/>
        <dbReference type="ChEBI" id="CHEBI:57416"/>
        <dbReference type="ChEBI" id="CHEBI:57822"/>
        <dbReference type="EC" id="3.4.13.22"/>
    </reaction>
</comment>
<feature type="chain" id="PRO_5018240737" description="D-alanyl-D-alanine dipeptidase" evidence="10">
    <location>
        <begin position="19"/>
        <end position="224"/>
    </location>
</feature>
<feature type="signal peptide" evidence="10">
    <location>
        <begin position="1"/>
        <end position="18"/>
    </location>
</feature>
<dbReference type="Pfam" id="PF01427">
    <property type="entry name" value="Peptidase_M15"/>
    <property type="match status" value="1"/>
</dbReference>
<comment type="cofactor">
    <cofactor evidence="9">
        <name>Zn(2+)</name>
        <dbReference type="ChEBI" id="CHEBI:29105"/>
    </cofactor>
    <text evidence="9">Binds 1 zinc ion per subunit.</text>
</comment>
<feature type="binding site" evidence="9">
    <location>
        <position position="204"/>
    </location>
    <ligand>
        <name>Zn(2+)</name>
        <dbReference type="ChEBI" id="CHEBI:29105"/>
        <note>catalytic</note>
    </ligand>
</feature>
<protein>
    <recommendedName>
        <fullName evidence="9">D-alanyl-D-alanine dipeptidase</fullName>
        <shortName evidence="9">D-Ala-D-Ala dipeptidase</shortName>
        <ecNumber evidence="9">3.4.13.22</ecNumber>
    </recommendedName>
</protein>
<organism evidence="11 12">
    <name type="scientific">Chitinophaga lutea</name>
    <dbReference type="NCBI Taxonomy" id="2488634"/>
    <lineage>
        <taxon>Bacteria</taxon>
        <taxon>Pseudomonadati</taxon>
        <taxon>Bacteroidota</taxon>
        <taxon>Chitinophagia</taxon>
        <taxon>Chitinophagales</taxon>
        <taxon>Chitinophagaceae</taxon>
        <taxon>Chitinophaga</taxon>
    </lineage>
</organism>
<dbReference type="RefSeq" id="WP_123844756.1">
    <property type="nucleotide sequence ID" value="NZ_RPDH01000001.1"/>
</dbReference>
<accession>A0A3N4Q871</accession>
<dbReference type="GO" id="GO:0160237">
    <property type="term" value="F:D-Ala-D-Ala dipeptidase activity"/>
    <property type="evidence" value="ECO:0007669"/>
    <property type="project" value="UniProtKB-EC"/>
</dbReference>
<keyword evidence="3 9" id="KW-0479">Metal-binding</keyword>
<name>A0A3N4Q871_9BACT</name>
<dbReference type="Gene3D" id="3.30.1380.10">
    <property type="match status" value="1"/>
</dbReference>
<proteinExistence type="inferred from homology"/>
<comment type="similarity">
    <text evidence="9">Belongs to the peptidase M15D family.</text>
</comment>
<evidence type="ECO:0000256" key="3">
    <source>
        <dbReference type="ARBA" id="ARBA00022723"/>
    </source>
</evidence>
<reference evidence="11 12" key="1">
    <citation type="submission" date="2018-11" db="EMBL/GenBank/DDBJ databases">
        <title>Chitinophaga lutea sp.nov., isolate from arsenic contaminated soil.</title>
        <authorList>
            <person name="Zong Y."/>
        </authorList>
    </citation>
    <scope>NUCLEOTIDE SEQUENCE [LARGE SCALE GENOMIC DNA]</scope>
    <source>
        <strain evidence="11 12">ZY74</strain>
    </source>
</reference>
<dbReference type="OrthoDB" id="9801430at2"/>
<dbReference type="GO" id="GO:0008270">
    <property type="term" value="F:zinc ion binding"/>
    <property type="evidence" value="ECO:0007669"/>
    <property type="project" value="UniProtKB-UniRule"/>
</dbReference>
<keyword evidence="5 9" id="KW-0862">Zinc</keyword>
<dbReference type="AlphaFoldDB" id="A0A3N4Q871"/>
<keyword evidence="4 9" id="KW-0378">Hydrolase</keyword>
<gene>
    <name evidence="11" type="ORF">EGT74_01485</name>
</gene>
<dbReference type="EC" id="3.4.13.22" evidence="9"/>
<dbReference type="EMBL" id="RPDH01000001">
    <property type="protein sequence ID" value="RPE12257.1"/>
    <property type="molecule type" value="Genomic_DNA"/>
</dbReference>
<evidence type="ECO:0000256" key="1">
    <source>
        <dbReference type="ARBA" id="ARBA00001362"/>
    </source>
</evidence>
<feature type="binding site" evidence="9">
    <location>
        <position position="143"/>
    </location>
    <ligand>
        <name>Zn(2+)</name>
        <dbReference type="ChEBI" id="CHEBI:29105"/>
        <note>catalytic</note>
    </ligand>
</feature>
<dbReference type="InterPro" id="IPR000755">
    <property type="entry name" value="A_A_dipeptidase"/>
</dbReference>
<dbReference type="HAMAP" id="MF_01924">
    <property type="entry name" value="A_A_dipeptidase"/>
    <property type="match status" value="1"/>
</dbReference>
<feature type="binding site" evidence="9">
    <location>
        <position position="136"/>
    </location>
    <ligand>
        <name>Zn(2+)</name>
        <dbReference type="ChEBI" id="CHEBI:29105"/>
        <note>catalytic</note>
    </ligand>
</feature>
<evidence type="ECO:0000256" key="8">
    <source>
        <dbReference type="ARBA" id="ARBA00023316"/>
    </source>
</evidence>
<evidence type="ECO:0000256" key="4">
    <source>
        <dbReference type="ARBA" id="ARBA00022801"/>
    </source>
</evidence>
<evidence type="ECO:0000256" key="7">
    <source>
        <dbReference type="ARBA" id="ARBA00023049"/>
    </source>
</evidence>
<keyword evidence="12" id="KW-1185">Reference proteome</keyword>
<evidence type="ECO:0000313" key="11">
    <source>
        <dbReference type="EMBL" id="RPE12257.1"/>
    </source>
</evidence>
<evidence type="ECO:0000256" key="5">
    <source>
        <dbReference type="ARBA" id="ARBA00022833"/>
    </source>
</evidence>
<keyword evidence="7 9" id="KW-0482">Metalloprotease</keyword>
<comment type="caution">
    <text evidence="11">The sequence shown here is derived from an EMBL/GenBank/DDBJ whole genome shotgun (WGS) entry which is preliminary data.</text>
</comment>
<evidence type="ECO:0000256" key="9">
    <source>
        <dbReference type="HAMAP-Rule" id="MF_01924"/>
    </source>
</evidence>
<dbReference type="SUPFAM" id="SSF55166">
    <property type="entry name" value="Hedgehog/DD-peptidase"/>
    <property type="match status" value="1"/>
</dbReference>
<feature type="site" description="Transition state stabilizer" evidence="9">
    <location>
        <position position="109"/>
    </location>
</feature>
<comment type="function">
    <text evidence="9">Catalyzes hydrolysis of the D-alanyl-D-alanine dipeptide.</text>
</comment>
<evidence type="ECO:0000256" key="2">
    <source>
        <dbReference type="ARBA" id="ARBA00022670"/>
    </source>
</evidence>
<keyword evidence="2 9" id="KW-0645">Protease</keyword>
<feature type="active site" description="Proton donor/acceptor" evidence="9">
    <location>
        <position position="201"/>
    </location>
</feature>
<dbReference type="PANTHER" id="PTHR43126">
    <property type="entry name" value="D-ALANYL-D-ALANINE DIPEPTIDASE"/>
    <property type="match status" value="1"/>
</dbReference>